<reference evidence="1" key="1">
    <citation type="journal article" date="2019" name="bioRxiv">
        <title>The Genome of the Zebra Mussel, Dreissena polymorpha: A Resource for Invasive Species Research.</title>
        <authorList>
            <person name="McCartney M.A."/>
            <person name="Auch B."/>
            <person name="Kono T."/>
            <person name="Mallez S."/>
            <person name="Zhang Y."/>
            <person name="Obille A."/>
            <person name="Becker A."/>
            <person name="Abrahante J.E."/>
            <person name="Garbe J."/>
            <person name="Badalamenti J.P."/>
            <person name="Herman A."/>
            <person name="Mangelson H."/>
            <person name="Liachko I."/>
            <person name="Sullivan S."/>
            <person name="Sone E.D."/>
            <person name="Koren S."/>
            <person name="Silverstein K.A.T."/>
            <person name="Beckman K.B."/>
            <person name="Gohl D.M."/>
        </authorList>
    </citation>
    <scope>NUCLEOTIDE SEQUENCE</scope>
    <source>
        <strain evidence="1">Duluth1</strain>
        <tissue evidence="1">Whole animal</tissue>
    </source>
</reference>
<proteinExistence type="predicted"/>
<evidence type="ECO:0000313" key="1">
    <source>
        <dbReference type="EMBL" id="KAH3861686.1"/>
    </source>
</evidence>
<gene>
    <name evidence="1" type="ORF">DPMN_024620</name>
</gene>
<evidence type="ECO:0000313" key="2">
    <source>
        <dbReference type="Proteomes" id="UP000828390"/>
    </source>
</evidence>
<organism evidence="1 2">
    <name type="scientific">Dreissena polymorpha</name>
    <name type="common">Zebra mussel</name>
    <name type="synonym">Mytilus polymorpha</name>
    <dbReference type="NCBI Taxonomy" id="45954"/>
    <lineage>
        <taxon>Eukaryota</taxon>
        <taxon>Metazoa</taxon>
        <taxon>Spiralia</taxon>
        <taxon>Lophotrochozoa</taxon>
        <taxon>Mollusca</taxon>
        <taxon>Bivalvia</taxon>
        <taxon>Autobranchia</taxon>
        <taxon>Heteroconchia</taxon>
        <taxon>Euheterodonta</taxon>
        <taxon>Imparidentia</taxon>
        <taxon>Neoheterodontei</taxon>
        <taxon>Myida</taxon>
        <taxon>Dreissenoidea</taxon>
        <taxon>Dreissenidae</taxon>
        <taxon>Dreissena</taxon>
    </lineage>
</organism>
<reference evidence="1" key="2">
    <citation type="submission" date="2020-11" db="EMBL/GenBank/DDBJ databases">
        <authorList>
            <person name="McCartney M.A."/>
            <person name="Auch B."/>
            <person name="Kono T."/>
            <person name="Mallez S."/>
            <person name="Becker A."/>
            <person name="Gohl D.M."/>
            <person name="Silverstein K.A.T."/>
            <person name="Koren S."/>
            <person name="Bechman K.B."/>
            <person name="Herman A."/>
            <person name="Abrahante J.E."/>
            <person name="Garbe J."/>
        </authorList>
    </citation>
    <scope>NUCLEOTIDE SEQUENCE</scope>
    <source>
        <strain evidence="1">Duluth1</strain>
        <tissue evidence="1">Whole animal</tissue>
    </source>
</reference>
<sequence length="75" mass="7967">MFWIGIGAYITEVTKTIPKARVVLSGCNWNLTTTAATATVSAINMSTTATPFITTDIITTTMNSVNVTTTAAQHE</sequence>
<keyword evidence="2" id="KW-1185">Reference proteome</keyword>
<accession>A0A9D4LRR2</accession>
<name>A0A9D4LRR2_DREPO</name>
<protein>
    <submittedName>
        <fullName evidence="1">Uncharacterized protein</fullName>
    </submittedName>
</protein>
<dbReference type="Proteomes" id="UP000828390">
    <property type="component" value="Unassembled WGS sequence"/>
</dbReference>
<dbReference type="AlphaFoldDB" id="A0A9D4LRR2"/>
<dbReference type="EMBL" id="JAIWYP010000002">
    <property type="protein sequence ID" value="KAH3861686.1"/>
    <property type="molecule type" value="Genomic_DNA"/>
</dbReference>
<comment type="caution">
    <text evidence="1">The sequence shown here is derived from an EMBL/GenBank/DDBJ whole genome shotgun (WGS) entry which is preliminary data.</text>
</comment>